<dbReference type="Proteomes" id="UP000887580">
    <property type="component" value="Unplaced"/>
</dbReference>
<proteinExistence type="predicted"/>
<accession>A0AC35FCE0</accession>
<evidence type="ECO:0000313" key="2">
    <source>
        <dbReference type="WBParaSite" id="PS1159_v2.g16185.t1"/>
    </source>
</evidence>
<evidence type="ECO:0000313" key="1">
    <source>
        <dbReference type="Proteomes" id="UP000887580"/>
    </source>
</evidence>
<organism evidence="1 2">
    <name type="scientific">Panagrolaimus sp. PS1159</name>
    <dbReference type="NCBI Taxonomy" id="55785"/>
    <lineage>
        <taxon>Eukaryota</taxon>
        <taxon>Metazoa</taxon>
        <taxon>Ecdysozoa</taxon>
        <taxon>Nematoda</taxon>
        <taxon>Chromadorea</taxon>
        <taxon>Rhabditida</taxon>
        <taxon>Tylenchina</taxon>
        <taxon>Panagrolaimomorpha</taxon>
        <taxon>Panagrolaimoidea</taxon>
        <taxon>Panagrolaimidae</taxon>
        <taxon>Panagrolaimus</taxon>
    </lineage>
</organism>
<dbReference type="WBParaSite" id="PS1159_v2.g16185.t1">
    <property type="protein sequence ID" value="PS1159_v2.g16185.t1"/>
    <property type="gene ID" value="PS1159_v2.g16185"/>
</dbReference>
<protein>
    <submittedName>
        <fullName evidence="2">LAO</fullName>
    </submittedName>
</protein>
<reference evidence="2" key="1">
    <citation type="submission" date="2022-11" db="UniProtKB">
        <authorList>
            <consortium name="WormBaseParasite"/>
        </authorList>
    </citation>
    <scope>IDENTIFICATION</scope>
</reference>
<name>A0AC35FCE0_9BILA</name>
<sequence length="46" mass="5421">NKVHAPLGDELFELFEVFEESRIDSCEYGEIEECREFVNEPGNDRE</sequence>